<name>A0ACC2I2Z6_9PLEO</name>
<protein>
    <submittedName>
        <fullName evidence="1">Uncharacterized protein</fullName>
    </submittedName>
</protein>
<proteinExistence type="predicted"/>
<comment type="caution">
    <text evidence="1">The sequence shown here is derived from an EMBL/GenBank/DDBJ whole genome shotgun (WGS) entry which is preliminary data.</text>
</comment>
<reference evidence="1" key="1">
    <citation type="submission" date="2022-11" db="EMBL/GenBank/DDBJ databases">
        <title>Genome Sequence of Boeremia exigua.</title>
        <authorList>
            <person name="Buettner E."/>
        </authorList>
    </citation>
    <scope>NUCLEOTIDE SEQUENCE</scope>
    <source>
        <strain evidence="1">CU02</strain>
    </source>
</reference>
<organism evidence="1 2">
    <name type="scientific">Boeremia exigua</name>
    <dbReference type="NCBI Taxonomy" id="749465"/>
    <lineage>
        <taxon>Eukaryota</taxon>
        <taxon>Fungi</taxon>
        <taxon>Dikarya</taxon>
        <taxon>Ascomycota</taxon>
        <taxon>Pezizomycotina</taxon>
        <taxon>Dothideomycetes</taxon>
        <taxon>Pleosporomycetidae</taxon>
        <taxon>Pleosporales</taxon>
        <taxon>Pleosporineae</taxon>
        <taxon>Didymellaceae</taxon>
        <taxon>Boeremia</taxon>
    </lineage>
</organism>
<evidence type="ECO:0000313" key="1">
    <source>
        <dbReference type="EMBL" id="KAJ8109714.1"/>
    </source>
</evidence>
<keyword evidence="2" id="KW-1185">Reference proteome</keyword>
<dbReference type="EMBL" id="JAPHNI010000580">
    <property type="protein sequence ID" value="KAJ8109714.1"/>
    <property type="molecule type" value="Genomic_DNA"/>
</dbReference>
<sequence length="1303" mass="144850">MQEPLMPSARSDSSVSPKPHSSTVTMEAREGRSGNAFACERCRKHKVRCVPSDTASVCQRCQKARVECIEHVARRRPAKPRSDGQTPNKMRDFDKKLDKISAIVATMAPVSVLQPALPSVTPVPSQFPEAAAHQTSPPTPAPVKTSPPASSATVLPGPISTGEDSLSFWGSINDTLSCLGRLDPVIRSISFVHMQMLVDTYRTISDYFPFVTLPKECSCHELLRQRPMLMFAVLTVASYDSVLLQLTLSREFRKVVTVKVMNGEKSLDLLQGLLVFIAWHHHYMDAQAVSIPMLLQICAGIANDLGLDSFSTTTRSSPNPDGHRNKEAKRAYLGCYYLASNIGLTEPGKARSVSYSNTLRTYASELAASWEHKSDAILPILVDICQFTEDVQETFTDQTEQALIVRTQVKRLSVKWDSICLASKLQANDFKTLQWIQLAAHTYLYRTAASIELSDRDSTPWASGFQLSLRVTCLRSIEQFLDNSTKLQSSQYEFLSLVDWLNLVSTMTSLSKLALHSSPMPGWDTTELQVAKSFEYFRDQLSSQMPRPRDPQETNEDIFERFRRITAVMKMALTTSSGRTSPGGSTFQLATGSGRTVSLLQDLPLPKMNGVNGDDRQHPWKLKPTFDLNSHQFPWRFLSGTVAHYQKSLWLALPISGGHTILSPVKSTAGNYGIRAWHFYTGEETCRAPSQRASQPVLSNCTTPRFAYNQDSNTVWGACPARPQQAWEETSLPDSAANLAQAKLAIMAVATAGAGTTQATEQMVAAVVGMEVAVGDESGWKMGICDDEQTRGLEVEDTTTSVLGRVQPKTCGSWTSRYPPQAPEHAGERKDAKKQKDTKKMNFDVGRIRTYAPEGTRFLVLRDNHSATTPRIASWVPLVGLQAGVRLLIPDTSPVRSAKPHAPRCDWLIDPPSLLTPLTRIPLKSTPAWSGRRGLLKPEAALQWRPACVGTIPIVLLATENSMSRCLSSDHPASRLSAAAAFLFNRMSTINSPRLPGLPILQIHVTGAEYSRWRRGMKFACETKGTWGFCDGTHPMPMPKSPRASNTLQPSLLDERKTWVRQEREVKLDIFLSLSEDVMEEVLHSGPPLPPSSMTAQQILAALDRRFQNSRFFDYHHAFCHFLNLHMDSYDSLEEFNVEFKTTLEDLRDYGHPLSNVQACSAYFSKLHCTQNPWVAKRLEEWDAQPTVPKLEDLMQESIPWTFKPSHAKSSPRLKTESIPEELIEDTSSQSDTDNSSISTASSQSKVHSRQTSNTTAITAHSLEITVHASSEDVAQMDLLPRLPATKYVPPCHINPKKKRIRA</sequence>
<evidence type="ECO:0000313" key="2">
    <source>
        <dbReference type="Proteomes" id="UP001153331"/>
    </source>
</evidence>
<dbReference type="Proteomes" id="UP001153331">
    <property type="component" value="Unassembled WGS sequence"/>
</dbReference>
<accession>A0ACC2I2Z6</accession>
<gene>
    <name evidence="1" type="ORF">OPT61_g7256</name>
</gene>